<evidence type="ECO:0000313" key="5">
    <source>
        <dbReference type="Proteomes" id="UP001175261"/>
    </source>
</evidence>
<proteinExistence type="predicted"/>
<dbReference type="InterPro" id="IPR050832">
    <property type="entry name" value="Bact_Acetyltransf"/>
</dbReference>
<dbReference type="Pfam" id="PF00583">
    <property type="entry name" value="Acetyltransf_1"/>
    <property type="match status" value="1"/>
</dbReference>
<dbReference type="SUPFAM" id="SSF55729">
    <property type="entry name" value="Acyl-CoA N-acyltransferases (Nat)"/>
    <property type="match status" value="1"/>
</dbReference>
<dbReference type="Proteomes" id="UP001175261">
    <property type="component" value="Unassembled WGS sequence"/>
</dbReference>
<dbReference type="EMBL" id="JAPDFR010000005">
    <property type="protein sequence ID" value="KAK0386436.1"/>
    <property type="molecule type" value="Genomic_DNA"/>
</dbReference>
<keyword evidence="5" id="KW-1185">Reference proteome</keyword>
<evidence type="ECO:0000256" key="2">
    <source>
        <dbReference type="ARBA" id="ARBA00023315"/>
    </source>
</evidence>
<dbReference type="InterPro" id="IPR016181">
    <property type="entry name" value="Acyl_CoA_acyltransferase"/>
</dbReference>
<sequence length="179" mass="20296">MAPISLSIRPAVPDDAPEVLLLVNKAYRGDSSRQGWTTEADLVGDQRIDLEGVLVKINDPTGKLLVAHDEAGKLASCCEIRRQEGKDLGYFGMFAVDPERQGGGIGRQVMLAAEKYAKETLELHRLEMSVIWTRRELFDWYERLGYARTGEKKPFPYHDPTQGRPLRDDLYFEVMVKDI</sequence>
<accession>A0AA39GFX7</accession>
<comment type="caution">
    <text evidence="4">The sequence shown here is derived from an EMBL/GenBank/DDBJ whole genome shotgun (WGS) entry which is preliminary data.</text>
</comment>
<evidence type="ECO:0000259" key="3">
    <source>
        <dbReference type="PROSITE" id="PS51186"/>
    </source>
</evidence>
<organism evidence="4 5">
    <name type="scientific">Sarocladium strictum</name>
    <name type="common">Black bundle disease fungus</name>
    <name type="synonym">Acremonium strictum</name>
    <dbReference type="NCBI Taxonomy" id="5046"/>
    <lineage>
        <taxon>Eukaryota</taxon>
        <taxon>Fungi</taxon>
        <taxon>Dikarya</taxon>
        <taxon>Ascomycota</taxon>
        <taxon>Pezizomycotina</taxon>
        <taxon>Sordariomycetes</taxon>
        <taxon>Hypocreomycetidae</taxon>
        <taxon>Hypocreales</taxon>
        <taxon>Sarocladiaceae</taxon>
        <taxon>Sarocladium</taxon>
    </lineage>
</organism>
<dbReference type="PANTHER" id="PTHR43877:SF2">
    <property type="entry name" value="AMINOALKYLPHOSPHONATE N-ACETYLTRANSFERASE-RELATED"/>
    <property type="match status" value="1"/>
</dbReference>
<dbReference type="PANTHER" id="PTHR43877">
    <property type="entry name" value="AMINOALKYLPHOSPHONATE N-ACETYLTRANSFERASE-RELATED-RELATED"/>
    <property type="match status" value="1"/>
</dbReference>
<dbReference type="InterPro" id="IPR000182">
    <property type="entry name" value="GNAT_dom"/>
</dbReference>
<evidence type="ECO:0000256" key="1">
    <source>
        <dbReference type="ARBA" id="ARBA00022679"/>
    </source>
</evidence>
<keyword evidence="1" id="KW-0808">Transferase</keyword>
<evidence type="ECO:0000313" key="4">
    <source>
        <dbReference type="EMBL" id="KAK0386436.1"/>
    </source>
</evidence>
<dbReference type="Gene3D" id="3.40.630.30">
    <property type="match status" value="1"/>
</dbReference>
<keyword evidence="2" id="KW-0012">Acyltransferase</keyword>
<feature type="domain" description="N-acetyltransferase" evidence="3">
    <location>
        <begin position="6"/>
        <end position="171"/>
    </location>
</feature>
<dbReference type="CDD" id="cd04301">
    <property type="entry name" value="NAT_SF"/>
    <property type="match status" value="1"/>
</dbReference>
<protein>
    <recommendedName>
        <fullName evidence="3">N-acetyltransferase domain-containing protein</fullName>
    </recommendedName>
</protein>
<dbReference type="GO" id="GO:0016747">
    <property type="term" value="F:acyltransferase activity, transferring groups other than amino-acyl groups"/>
    <property type="evidence" value="ECO:0007669"/>
    <property type="project" value="InterPro"/>
</dbReference>
<dbReference type="AlphaFoldDB" id="A0AA39GFX7"/>
<name>A0AA39GFX7_SARSR</name>
<gene>
    <name evidence="4" type="ORF">NLU13_6273</name>
</gene>
<dbReference type="PROSITE" id="PS51186">
    <property type="entry name" value="GNAT"/>
    <property type="match status" value="1"/>
</dbReference>
<reference evidence="4" key="1">
    <citation type="submission" date="2022-10" db="EMBL/GenBank/DDBJ databases">
        <title>Determination and structural analysis of whole genome sequence of Sarocladium strictum F4-1.</title>
        <authorList>
            <person name="Hu L."/>
            <person name="Jiang Y."/>
        </authorList>
    </citation>
    <scope>NUCLEOTIDE SEQUENCE</scope>
    <source>
        <strain evidence="4">F4-1</strain>
    </source>
</reference>